<feature type="signal peptide" evidence="1">
    <location>
        <begin position="1"/>
        <end position="21"/>
    </location>
</feature>
<dbReference type="AlphaFoldDB" id="A0A399RNK5"/>
<evidence type="ECO:0008006" key="4">
    <source>
        <dbReference type="Google" id="ProtNLM"/>
    </source>
</evidence>
<keyword evidence="1" id="KW-0732">Signal</keyword>
<feature type="chain" id="PRO_5017389858" description="DUF1579 domain-containing protein" evidence="1">
    <location>
        <begin position="22"/>
        <end position="170"/>
    </location>
</feature>
<dbReference type="RefSeq" id="WP_119374858.1">
    <property type="nucleotide sequence ID" value="NZ_QWFX01000005.1"/>
</dbReference>
<proteinExistence type="predicted"/>
<comment type="caution">
    <text evidence="2">The sequence shown here is derived from an EMBL/GenBank/DDBJ whole genome shotgun (WGS) entry which is preliminary data.</text>
</comment>
<organism evidence="2 3">
    <name type="scientific">Henriciella mobilis</name>
    <dbReference type="NCBI Taxonomy" id="2305467"/>
    <lineage>
        <taxon>Bacteria</taxon>
        <taxon>Pseudomonadati</taxon>
        <taxon>Pseudomonadota</taxon>
        <taxon>Alphaproteobacteria</taxon>
        <taxon>Hyphomonadales</taxon>
        <taxon>Hyphomonadaceae</taxon>
        <taxon>Henriciella</taxon>
    </lineage>
</organism>
<dbReference type="EMBL" id="QWFX01000005">
    <property type="protein sequence ID" value="RIJ32778.1"/>
    <property type="molecule type" value="Genomic_DNA"/>
</dbReference>
<evidence type="ECO:0000256" key="1">
    <source>
        <dbReference type="SAM" id="SignalP"/>
    </source>
</evidence>
<protein>
    <recommendedName>
        <fullName evidence="4">DUF1579 domain-containing protein</fullName>
    </recommendedName>
</protein>
<evidence type="ECO:0000313" key="3">
    <source>
        <dbReference type="Proteomes" id="UP000266385"/>
    </source>
</evidence>
<name>A0A399RNK5_9PROT</name>
<dbReference type="OrthoDB" id="8902597at2"/>
<keyword evidence="3" id="KW-1185">Reference proteome</keyword>
<evidence type="ECO:0000313" key="2">
    <source>
        <dbReference type="EMBL" id="RIJ32778.1"/>
    </source>
</evidence>
<dbReference type="Proteomes" id="UP000266385">
    <property type="component" value="Unassembled WGS sequence"/>
</dbReference>
<accession>A0A399RNK5</accession>
<gene>
    <name evidence="2" type="ORF">D1223_02720</name>
</gene>
<reference evidence="2 3" key="1">
    <citation type="submission" date="2018-08" db="EMBL/GenBank/DDBJ databases">
        <title>Henriciella mobilis sp. nov., isolated from seawater.</title>
        <authorList>
            <person name="Cheng H."/>
            <person name="Wu Y.-H."/>
            <person name="Xu X.-W."/>
            <person name="Guo L.-L."/>
        </authorList>
    </citation>
    <scope>NUCLEOTIDE SEQUENCE [LARGE SCALE GENOMIC DNA]</scope>
    <source>
        <strain evidence="2 3">JN25</strain>
    </source>
</reference>
<sequence>MYRKSLVTALAAIGLSAGANAQGSGQPEPCSSPPYEAFDFWLGEWTVTDLAEQPAGTNIITKEERGCLIVEHWTNTAGGTGQSYNYYDPGDKKWHQLWVSAGSVIEYSGGINQRGHMLLEGEIKYRNGTTFPFRGSWVPNDDGSVTQHFEQYNPETEEWDDWFIGTYRKS</sequence>